<dbReference type="PANTHER" id="PTHR40763">
    <property type="entry name" value="MEMBRANE PROTEIN-RELATED"/>
    <property type="match status" value="1"/>
</dbReference>
<dbReference type="RefSeq" id="WP_369328168.1">
    <property type="nucleotide sequence ID" value="NZ_JAULBC010000001.1"/>
</dbReference>
<evidence type="ECO:0000256" key="1">
    <source>
        <dbReference type="SAM" id="Phobius"/>
    </source>
</evidence>
<dbReference type="Pfam" id="PF22570">
    <property type="entry name" value="LiaF-TM"/>
    <property type="match status" value="1"/>
</dbReference>
<feature type="transmembrane region" description="Helical" evidence="1">
    <location>
        <begin position="36"/>
        <end position="56"/>
    </location>
</feature>
<feature type="transmembrane region" description="Helical" evidence="1">
    <location>
        <begin position="12"/>
        <end position="30"/>
    </location>
</feature>
<comment type="caution">
    <text evidence="4">The sequence shown here is derived from an EMBL/GenBank/DDBJ whole genome shotgun (WGS) entry which is preliminary data.</text>
</comment>
<gene>
    <name evidence="4" type="ORF">QTN47_04660</name>
</gene>
<dbReference type="InterPro" id="IPR024425">
    <property type="entry name" value="LiaF-like_C"/>
</dbReference>
<feature type="domain" description="Cell wall-active antibiotics response LiaF-like C-terminal" evidence="2">
    <location>
        <begin position="168"/>
        <end position="230"/>
    </location>
</feature>
<dbReference type="PANTHER" id="PTHR40763:SF5">
    <property type="entry name" value="MEMBRANE PROTEIN"/>
    <property type="match status" value="1"/>
</dbReference>
<proteinExistence type="predicted"/>
<evidence type="ECO:0000259" key="3">
    <source>
        <dbReference type="Pfam" id="PF22570"/>
    </source>
</evidence>
<name>A0ABV3ZA83_9BACT</name>
<feature type="transmembrane region" description="Helical" evidence="1">
    <location>
        <begin position="63"/>
        <end position="80"/>
    </location>
</feature>
<dbReference type="Proteomes" id="UP001560573">
    <property type="component" value="Unassembled WGS sequence"/>
</dbReference>
<keyword evidence="1" id="KW-0472">Membrane</keyword>
<keyword evidence="1" id="KW-1133">Transmembrane helix</keyword>
<dbReference type="InterPro" id="IPR054331">
    <property type="entry name" value="LiaF_TM"/>
</dbReference>
<feature type="transmembrane region" description="Helical" evidence="1">
    <location>
        <begin position="86"/>
        <end position="104"/>
    </location>
</feature>
<organism evidence="4 5">
    <name type="scientific">Danxiaibacter flavus</name>
    <dbReference type="NCBI Taxonomy" id="3049108"/>
    <lineage>
        <taxon>Bacteria</taxon>
        <taxon>Pseudomonadati</taxon>
        <taxon>Bacteroidota</taxon>
        <taxon>Chitinophagia</taxon>
        <taxon>Chitinophagales</taxon>
        <taxon>Chitinophagaceae</taxon>
        <taxon>Danxiaibacter</taxon>
    </lineage>
</organism>
<keyword evidence="5" id="KW-1185">Reference proteome</keyword>
<reference evidence="4 5" key="1">
    <citation type="submission" date="2023-07" db="EMBL/GenBank/DDBJ databases">
        <authorList>
            <person name="Lian W.-H."/>
        </authorList>
    </citation>
    <scope>NUCLEOTIDE SEQUENCE [LARGE SCALE GENOMIC DNA]</scope>
    <source>
        <strain evidence="4 5">SYSU DXS3180</strain>
    </source>
</reference>
<evidence type="ECO:0000259" key="2">
    <source>
        <dbReference type="Pfam" id="PF09922"/>
    </source>
</evidence>
<evidence type="ECO:0000313" key="4">
    <source>
        <dbReference type="EMBL" id="MEX6686772.1"/>
    </source>
</evidence>
<dbReference type="Pfam" id="PF09922">
    <property type="entry name" value="LiaF-like_C"/>
    <property type="match status" value="1"/>
</dbReference>
<sequence length="258" mass="28915">MEPNRLRGRRGGGALVGIFFLIGGALLLAYKMGAGIPGWIFEWPMILVVIGLITLIKHRFRNIGGYILLLIGGLFIADKYVQDINLHNYIAPICIMAVGLVLIFRPKHFRHRDEWKDRFKQQWRDEWREKMEQHHQTAADVINSGDGEYLDATAVFGSTKKVILSKNFKGGDITSFMGGSEIDLTKADIQGRVIIDVTNIFGGTKLIVPSNWDVKSEMAAVFGGIEDKRQFINTEIDSNKILIIKGTCVFGGIEINSY</sequence>
<dbReference type="EMBL" id="JAULBC010000001">
    <property type="protein sequence ID" value="MEX6686772.1"/>
    <property type="molecule type" value="Genomic_DNA"/>
</dbReference>
<feature type="domain" description="LiaF transmembrane" evidence="3">
    <location>
        <begin position="15"/>
        <end position="109"/>
    </location>
</feature>
<keyword evidence="1" id="KW-0812">Transmembrane</keyword>
<accession>A0ABV3ZA83</accession>
<evidence type="ECO:0000313" key="5">
    <source>
        <dbReference type="Proteomes" id="UP001560573"/>
    </source>
</evidence>
<protein>
    <submittedName>
        <fullName evidence="4">LiaF-related protein</fullName>
    </submittedName>
</protein>